<evidence type="ECO:0000313" key="5">
    <source>
        <dbReference type="Proteomes" id="UP000783588"/>
    </source>
</evidence>
<dbReference type="PANTHER" id="PTHR32481">
    <property type="entry name" value="AMINOPEPTIDASE"/>
    <property type="match status" value="1"/>
</dbReference>
<evidence type="ECO:0000256" key="2">
    <source>
        <dbReference type="ARBA" id="ARBA00022801"/>
    </source>
</evidence>
<name>A0ABS6EVI2_9FIRM</name>
<keyword evidence="5" id="KW-1185">Reference proteome</keyword>
<comment type="similarity">
    <text evidence="3">Belongs to the peptidase M42 family.</text>
</comment>
<evidence type="ECO:0000256" key="3">
    <source>
        <dbReference type="PIRNR" id="PIRNR001123"/>
    </source>
</evidence>
<dbReference type="Pfam" id="PF05343">
    <property type="entry name" value="Peptidase_M42"/>
    <property type="match status" value="1"/>
</dbReference>
<keyword evidence="2" id="KW-0378">Hydrolase</keyword>
<proteinExistence type="inferred from homology"/>
<dbReference type="InterPro" id="IPR008007">
    <property type="entry name" value="Peptidase_M42"/>
</dbReference>
<evidence type="ECO:0000256" key="1">
    <source>
        <dbReference type="ARBA" id="ARBA00022723"/>
    </source>
</evidence>
<accession>A0ABS6EVI2</accession>
<sequence length="342" mass="37504">MSFDIYEAFCNLSAAFGPSGRETDTIQAIREVTADNVQNIGDWNHHIDTMNNLIYHRKGSGKKILLAAHMDSIGIVVTHIDDKGFARFAQVGGFMLGDLIDRRVRFQNGTRGVISFEEKTEFSKLGFDNLFLDIGAANKEEAEKLIQVGDFAVYDEQPHKQGDVVCAPYLDNRIGCVTLIGVMAQLAELPCDSDVYVAFTAQEEVGLRGAQTVAFAIQPEYAIAVDVTDTGDLPERKYPMAVKMGEGPAVKIMDHSVICDQQVKQTLYRVAQENDIPVQREIMEFGGTDTGAIQRTAGGVKVGAVSIPTRYIHSAAEMVNLRDVEQAIRLIAHAVSDGMDKT</sequence>
<organism evidence="4 5">
    <name type="scientific">Butyricicoccus intestinisimiae</name>
    <dbReference type="NCBI Taxonomy" id="2841509"/>
    <lineage>
        <taxon>Bacteria</taxon>
        <taxon>Bacillati</taxon>
        <taxon>Bacillota</taxon>
        <taxon>Clostridia</taxon>
        <taxon>Eubacteriales</taxon>
        <taxon>Butyricicoccaceae</taxon>
        <taxon>Butyricicoccus</taxon>
    </lineage>
</organism>
<dbReference type="PIRSF" id="PIRSF001123">
    <property type="entry name" value="PepA_GA"/>
    <property type="match status" value="1"/>
</dbReference>
<dbReference type="PANTHER" id="PTHR32481:SF0">
    <property type="entry name" value="AMINOPEPTIDASE YPDE-RELATED"/>
    <property type="match status" value="1"/>
</dbReference>
<dbReference type="RefSeq" id="WP_216470854.1">
    <property type="nucleotide sequence ID" value="NZ_JAHLQI010000006.1"/>
</dbReference>
<gene>
    <name evidence="4" type="ORF">KQI75_11040</name>
</gene>
<evidence type="ECO:0000313" key="4">
    <source>
        <dbReference type="EMBL" id="MBU5491141.1"/>
    </source>
</evidence>
<protein>
    <submittedName>
        <fullName evidence="4">M20/M25/M40 family metallo-hydrolase</fullName>
    </submittedName>
</protein>
<dbReference type="InterPro" id="IPR051464">
    <property type="entry name" value="Peptidase_M42_aminopept"/>
</dbReference>
<keyword evidence="1" id="KW-0479">Metal-binding</keyword>
<reference evidence="4 5" key="1">
    <citation type="submission" date="2021-06" db="EMBL/GenBank/DDBJ databases">
        <authorList>
            <person name="Sun Q."/>
            <person name="Li D."/>
        </authorList>
    </citation>
    <scope>NUCLEOTIDE SEQUENCE [LARGE SCALE GENOMIC DNA]</scope>
    <source>
        <strain evidence="4 5">MSJd-7</strain>
    </source>
</reference>
<comment type="caution">
    <text evidence="4">The sequence shown here is derived from an EMBL/GenBank/DDBJ whole genome shotgun (WGS) entry which is preliminary data.</text>
</comment>
<dbReference type="Proteomes" id="UP000783588">
    <property type="component" value="Unassembled WGS sequence"/>
</dbReference>
<dbReference type="EMBL" id="JAHLQI010000006">
    <property type="protein sequence ID" value="MBU5491141.1"/>
    <property type="molecule type" value="Genomic_DNA"/>
</dbReference>